<accession>A0ABS2N6V2</accession>
<dbReference type="GO" id="GO:0003677">
    <property type="term" value="F:DNA binding"/>
    <property type="evidence" value="ECO:0007669"/>
    <property type="project" value="UniProtKB-KW"/>
</dbReference>
<dbReference type="Proteomes" id="UP001646157">
    <property type="component" value="Unassembled WGS sequence"/>
</dbReference>
<organism evidence="1 2">
    <name type="scientific">Rossellomorea pakistanensis</name>
    <dbReference type="NCBI Taxonomy" id="992288"/>
    <lineage>
        <taxon>Bacteria</taxon>
        <taxon>Bacillati</taxon>
        <taxon>Bacillota</taxon>
        <taxon>Bacilli</taxon>
        <taxon>Bacillales</taxon>
        <taxon>Bacillaceae</taxon>
        <taxon>Rossellomorea</taxon>
    </lineage>
</organism>
<evidence type="ECO:0000313" key="1">
    <source>
        <dbReference type="EMBL" id="MBM7583577.1"/>
    </source>
</evidence>
<dbReference type="EMBL" id="JAFBDZ010000001">
    <property type="protein sequence ID" value="MBM7583577.1"/>
    <property type="molecule type" value="Genomic_DNA"/>
</dbReference>
<gene>
    <name evidence="1" type="ORF">JOC86_000114</name>
</gene>
<proteinExistence type="predicted"/>
<dbReference type="InterPro" id="IPR003735">
    <property type="entry name" value="Metal_Tscrpt_repr"/>
</dbReference>
<dbReference type="PANTHER" id="PTHR33677:SF5">
    <property type="entry name" value="TRANSCRIPTIONAL REPRESSOR FRMR"/>
    <property type="match status" value="1"/>
</dbReference>
<name>A0ABS2N6V2_9BACI</name>
<sequence length="86" mass="9668">MEYDKQVINRIKRAQGQISGVLRMMEQGEDCKDVITQMSAAKTALERSIGLIVSMNLVECVKESQEKGEDTEALVKEAVHLLMKSR</sequence>
<dbReference type="CDD" id="cd10155">
    <property type="entry name" value="BsYrkD-like_DUF156"/>
    <property type="match status" value="1"/>
</dbReference>
<dbReference type="Gene3D" id="1.20.58.1000">
    <property type="entry name" value="Metal-sensitive repressor, helix protomer"/>
    <property type="match status" value="1"/>
</dbReference>
<evidence type="ECO:0000313" key="2">
    <source>
        <dbReference type="Proteomes" id="UP001646157"/>
    </source>
</evidence>
<reference evidence="1 2" key="1">
    <citation type="submission" date="2021-01" db="EMBL/GenBank/DDBJ databases">
        <title>Genomic Encyclopedia of Type Strains, Phase IV (KMG-IV): sequencing the most valuable type-strain genomes for metagenomic binning, comparative biology and taxonomic classification.</title>
        <authorList>
            <person name="Goeker M."/>
        </authorList>
    </citation>
    <scope>NUCLEOTIDE SEQUENCE [LARGE SCALE GENOMIC DNA]</scope>
    <source>
        <strain evidence="1 2">DSM 24834</strain>
    </source>
</reference>
<protein>
    <submittedName>
        <fullName evidence="1">DNA-binding FrmR family transcriptional regulator</fullName>
    </submittedName>
</protein>
<keyword evidence="1" id="KW-0238">DNA-binding</keyword>
<dbReference type="InterPro" id="IPR038390">
    <property type="entry name" value="Metal_Tscrpt_repr_sf"/>
</dbReference>
<comment type="caution">
    <text evidence="1">The sequence shown here is derived from an EMBL/GenBank/DDBJ whole genome shotgun (WGS) entry which is preliminary data.</text>
</comment>
<dbReference type="PANTHER" id="PTHR33677">
    <property type="entry name" value="TRANSCRIPTIONAL REPRESSOR FRMR-RELATED"/>
    <property type="match status" value="1"/>
</dbReference>
<dbReference type="RefSeq" id="WP_205167844.1">
    <property type="nucleotide sequence ID" value="NZ_JAFBDZ010000001.1"/>
</dbReference>
<keyword evidence="2" id="KW-1185">Reference proteome</keyword>
<dbReference type="Pfam" id="PF02583">
    <property type="entry name" value="Trns_repr_metal"/>
    <property type="match status" value="1"/>
</dbReference>